<accession>A0A2K6MY77</accession>
<dbReference type="InterPro" id="IPR011990">
    <property type="entry name" value="TPR-like_helical_dom_sf"/>
</dbReference>
<keyword evidence="5" id="KW-0597">Phosphoprotein</keyword>
<evidence type="ECO:0000256" key="6">
    <source>
        <dbReference type="ARBA" id="ARBA00022737"/>
    </source>
</evidence>
<protein>
    <recommendedName>
        <fullName evidence="10">Tetratricopeptide repeat protein 7A</fullName>
    </recommendedName>
</protein>
<dbReference type="GO" id="GO:0072659">
    <property type="term" value="P:protein localization to plasma membrane"/>
    <property type="evidence" value="ECO:0007669"/>
    <property type="project" value="TreeGrafter"/>
</dbReference>
<dbReference type="GeneTree" id="ENSGT00940000158638"/>
<keyword evidence="7 11" id="KW-0802">TPR repeat</keyword>
<evidence type="ECO:0000256" key="11">
    <source>
        <dbReference type="PROSITE-ProRule" id="PRU00339"/>
    </source>
</evidence>
<evidence type="ECO:0000256" key="3">
    <source>
        <dbReference type="ARBA" id="ARBA00022475"/>
    </source>
</evidence>
<keyword evidence="4" id="KW-0963">Cytoplasm</keyword>
<dbReference type="GO" id="GO:0046854">
    <property type="term" value="P:phosphatidylinositol phosphate biosynthetic process"/>
    <property type="evidence" value="ECO:0007669"/>
    <property type="project" value="TreeGrafter"/>
</dbReference>
<evidence type="ECO:0000256" key="2">
    <source>
        <dbReference type="ARBA" id="ARBA00004496"/>
    </source>
</evidence>
<dbReference type="GO" id="GO:0005737">
    <property type="term" value="C:cytoplasm"/>
    <property type="evidence" value="ECO:0007669"/>
    <property type="project" value="UniProtKB-SubCell"/>
</dbReference>
<evidence type="ECO:0000256" key="8">
    <source>
        <dbReference type="ARBA" id="ARBA00023136"/>
    </source>
</evidence>
<dbReference type="RefSeq" id="XP_017703470.1">
    <property type="nucleotide sequence ID" value="XM_017847981.1"/>
</dbReference>
<dbReference type="InterPro" id="IPR019734">
    <property type="entry name" value="TPR_rpt"/>
</dbReference>
<sequence>MAAKGAHGSHLKVESELERCRAEGHWDRMPELVRQLQSLSMPGGGGSRRGIPSAAFTFPDTDDFGKLLLAEALLEQCLKENHAKIKDSIPLLEKNEPKMSEAKNYLSSILNHGRLTPQYMCEAMLILGKLHYVEGSYRDAISMYARARIDDVSMENKPLYQMRLLSEAFVIKGLSLERLPNSIASRFRLTEREEEVITCFERASWIAQVFLQELEKTTNNSTSRHLKGCHPVDYELTYFLEAALQSAYVKNLKKGNIVKGVRELREVLRTVETKATQNFKVMAAKHLAGVLLHSLSEECYWSPLSHPLPEFMGKEENSFATQALRKPHLYEGDNLYCPKDNIEEALLLLLISESMATRDVVLSRVPEQEEDRAVSLQNAAAIYDLLSITLGRRGQYVMLSECLERAMKFAFGEFHLWYQLALSMVACGKSAYAVSLLRECMKLRPSDPTVPLMAAKVCIGSLHWLEEAERFAMMVISLGEEAGEFLPKGYLALGLTYSLQATDATLKSKQDELHRKALQTLERAQQLAPGDPQVILYVSLQLALVRQISSAMEQLQEALKVCKDDAHALHLLALLFSAQKHHQHALDVVNMAITEHPENFNLMFTKVKLEQALKGPEEALVTCRQMLRLWQTLYSFSQLGGLEKDGSLGEGLTMKKQSGMHLTLPDAHDADSGSWRASSIAASRLEEAMSELTMPSSVLKQGPMQLWTTLEQIWLQAAELFMEQQHLKEAGFCIQEAAGLFPTSHSVLYMRGRLAEVKGSLEEAKQLYKEALTVNPDGVHIMHSLGLMLSRLGHKSLAQKVLRDAVERQSTCHKAWQGLGEVLQAQGQNEAAVDCFLTALELEASSPVLPFSIIPREL</sequence>
<dbReference type="PANTHER" id="PTHR23083">
    <property type="entry name" value="TETRATRICOPEPTIDE REPEAT PROTEIN, TPR"/>
    <property type="match status" value="1"/>
</dbReference>
<dbReference type="InterPro" id="IPR051722">
    <property type="entry name" value="Endocytosis_PI4K-reg_protein"/>
</dbReference>
<dbReference type="Proteomes" id="UP000233180">
    <property type="component" value="Unassembled WGS sequence"/>
</dbReference>
<dbReference type="AlphaFoldDB" id="A0A2K6MY77"/>
<dbReference type="Gene3D" id="1.25.40.10">
    <property type="entry name" value="Tetratricopeptide repeat domain"/>
    <property type="match status" value="2"/>
</dbReference>
<proteinExistence type="predicted"/>
<dbReference type="OrthoDB" id="29013at2759"/>
<keyword evidence="6" id="KW-0677">Repeat</keyword>
<evidence type="ECO:0000313" key="14">
    <source>
        <dbReference type="Proteomes" id="UP000233180"/>
    </source>
</evidence>
<dbReference type="Pfam" id="PF19440">
    <property type="entry name" value="TTC7_N"/>
    <property type="match status" value="1"/>
</dbReference>
<dbReference type="FunFam" id="1.25.40.10:FF:000105">
    <property type="entry name" value="Tetratricopeptide repeat domain 7A"/>
    <property type="match status" value="1"/>
</dbReference>
<reference evidence="13" key="2">
    <citation type="submission" date="2025-08" db="UniProtKB">
        <authorList>
            <consortium name="Ensembl"/>
        </authorList>
    </citation>
    <scope>IDENTIFICATION</scope>
</reference>
<organism evidence="13 14">
    <name type="scientific">Rhinopithecus bieti</name>
    <name type="common">Black snub-nosed monkey</name>
    <name type="synonym">Pygathrix bieti</name>
    <dbReference type="NCBI Taxonomy" id="61621"/>
    <lineage>
        <taxon>Eukaryota</taxon>
        <taxon>Metazoa</taxon>
        <taxon>Chordata</taxon>
        <taxon>Craniata</taxon>
        <taxon>Vertebrata</taxon>
        <taxon>Euteleostomi</taxon>
        <taxon>Mammalia</taxon>
        <taxon>Eutheria</taxon>
        <taxon>Euarchontoglires</taxon>
        <taxon>Primates</taxon>
        <taxon>Haplorrhini</taxon>
        <taxon>Catarrhini</taxon>
        <taxon>Cercopithecidae</taxon>
        <taxon>Colobinae</taxon>
        <taxon>Rhinopithecus</taxon>
    </lineage>
</organism>
<dbReference type="SUPFAM" id="SSF48452">
    <property type="entry name" value="TPR-like"/>
    <property type="match status" value="2"/>
</dbReference>
<feature type="domain" description="Tetratricopeptide repeat protein 7 N-terminal" evidence="12">
    <location>
        <begin position="8"/>
        <end position="403"/>
    </location>
</feature>
<accession>A0AAJ7GB78</accession>
<evidence type="ECO:0000259" key="12">
    <source>
        <dbReference type="Pfam" id="PF19440"/>
    </source>
</evidence>
<evidence type="ECO:0000256" key="10">
    <source>
        <dbReference type="ARBA" id="ARBA00073841"/>
    </source>
</evidence>
<dbReference type="Pfam" id="PF13181">
    <property type="entry name" value="TPR_8"/>
    <property type="match status" value="2"/>
</dbReference>
<dbReference type="InterPro" id="IPR045819">
    <property type="entry name" value="TTC7_N"/>
</dbReference>
<name>A0A2K6MY77_RHIBE</name>
<feature type="repeat" description="TPR" evidence="11">
    <location>
        <begin position="745"/>
        <end position="778"/>
    </location>
</feature>
<comment type="subcellular location">
    <subcellularLocation>
        <location evidence="1">Cell membrane</location>
    </subcellularLocation>
    <subcellularLocation>
        <location evidence="2">Cytoplasm</location>
    </subcellularLocation>
</comment>
<dbReference type="Ensembl" id="ENSRBIT00000064777.1">
    <property type="protein sequence ID" value="ENSRBIP00000040743.1"/>
    <property type="gene ID" value="ENSRBIG00000043771.1"/>
</dbReference>
<reference evidence="13 14" key="1">
    <citation type="submission" date="2016-06" db="EMBL/GenBank/DDBJ databases">
        <title>Genome of Rhinopithecus bieti.</title>
        <authorList>
            <person name="Wu"/>
            <person name="C.-I. and Zhang"/>
            <person name="Y."/>
        </authorList>
    </citation>
    <scope>NUCLEOTIDE SEQUENCE</scope>
</reference>
<dbReference type="PANTHER" id="PTHR23083:SF475">
    <property type="entry name" value="TETRATRICOPEPTIDE REPEAT PROTEIN 7A"/>
    <property type="match status" value="1"/>
</dbReference>
<evidence type="ECO:0000313" key="13">
    <source>
        <dbReference type="Ensembl" id="ENSRBIP00000040743.1"/>
    </source>
</evidence>
<keyword evidence="8" id="KW-0472">Membrane</keyword>
<dbReference type="GeneID" id="108512651"/>
<evidence type="ECO:0000256" key="4">
    <source>
        <dbReference type="ARBA" id="ARBA00022490"/>
    </source>
</evidence>
<dbReference type="KEGG" id="rbb:108512651"/>
<dbReference type="GO" id="GO:0005886">
    <property type="term" value="C:plasma membrane"/>
    <property type="evidence" value="ECO:0007669"/>
    <property type="project" value="UniProtKB-SubCell"/>
</dbReference>
<gene>
    <name evidence="13" type="primary">TTC7A</name>
</gene>
<evidence type="ECO:0000256" key="1">
    <source>
        <dbReference type="ARBA" id="ARBA00004236"/>
    </source>
</evidence>
<evidence type="ECO:0000256" key="7">
    <source>
        <dbReference type="ARBA" id="ARBA00022803"/>
    </source>
</evidence>
<dbReference type="CTD" id="57217"/>
<evidence type="ECO:0000256" key="5">
    <source>
        <dbReference type="ARBA" id="ARBA00022553"/>
    </source>
</evidence>
<dbReference type="FunFam" id="1.25.40.10:FF:000066">
    <property type="entry name" value="Tetratricopeptide repeat domain 7A"/>
    <property type="match status" value="1"/>
</dbReference>
<feature type="repeat" description="TPR" evidence="11">
    <location>
        <begin position="813"/>
        <end position="846"/>
    </location>
</feature>
<dbReference type="PROSITE" id="PS50005">
    <property type="entry name" value="TPR"/>
    <property type="match status" value="2"/>
</dbReference>
<keyword evidence="14" id="KW-1185">Reference proteome</keyword>
<evidence type="ECO:0000256" key="9">
    <source>
        <dbReference type="ARBA" id="ARBA00054379"/>
    </source>
</evidence>
<dbReference type="SMART" id="SM00028">
    <property type="entry name" value="TPR"/>
    <property type="match status" value="7"/>
</dbReference>
<keyword evidence="3" id="KW-1003">Cell membrane</keyword>
<reference evidence="13" key="3">
    <citation type="submission" date="2025-09" db="UniProtKB">
        <authorList>
            <consortium name="Ensembl"/>
        </authorList>
    </citation>
    <scope>IDENTIFICATION</scope>
</reference>
<comment type="function">
    <text evidence="9">Component of a complex required to localize phosphatidylinositol 4-kinase (PI4K) to the plasma membrane. The complex acts as a regulator of phosphatidylinositol 4-phosphate (PtdIns(4)P) synthesis. In the complex, plays a central role in bridging PI4KA to EFR3B and HYCC1, via direct interactions.</text>
</comment>